<dbReference type="GO" id="GO:0005769">
    <property type="term" value="C:early endosome"/>
    <property type="evidence" value="ECO:0007669"/>
    <property type="project" value="TreeGrafter"/>
</dbReference>
<feature type="compositionally biased region" description="Low complexity" evidence="8">
    <location>
        <begin position="393"/>
        <end position="412"/>
    </location>
</feature>
<evidence type="ECO:0000259" key="9">
    <source>
        <dbReference type="PROSITE" id="PS50195"/>
    </source>
</evidence>
<dbReference type="GO" id="GO:0032456">
    <property type="term" value="P:endocytic recycling"/>
    <property type="evidence" value="ECO:0007669"/>
    <property type="project" value="TreeGrafter"/>
</dbReference>
<evidence type="ECO:0000313" key="11">
    <source>
        <dbReference type="RefSeq" id="XP_028034378.1"/>
    </source>
</evidence>
<dbReference type="GO" id="GO:0015031">
    <property type="term" value="P:protein transport"/>
    <property type="evidence" value="ECO:0007669"/>
    <property type="project" value="TreeGrafter"/>
</dbReference>
<evidence type="ECO:0000256" key="8">
    <source>
        <dbReference type="SAM" id="MobiDB-lite"/>
    </source>
</evidence>
<evidence type="ECO:0000256" key="3">
    <source>
        <dbReference type="ARBA" id="ARBA00010883"/>
    </source>
</evidence>
<dbReference type="GO" id="GO:0000422">
    <property type="term" value="P:autophagy of mitochondrion"/>
    <property type="evidence" value="ECO:0007669"/>
    <property type="project" value="TreeGrafter"/>
</dbReference>
<keyword evidence="4" id="KW-0813">Transport</keyword>
<keyword evidence="6" id="KW-0446">Lipid-binding</keyword>
<dbReference type="GeneID" id="114246165"/>
<dbReference type="OrthoDB" id="205639at2759"/>
<dbReference type="RefSeq" id="XP_028034378.1">
    <property type="nucleotide sequence ID" value="XM_028178577.1"/>
</dbReference>
<proteinExistence type="inferred from homology"/>
<dbReference type="GO" id="GO:0035091">
    <property type="term" value="F:phosphatidylinositol binding"/>
    <property type="evidence" value="ECO:0007669"/>
    <property type="project" value="InterPro"/>
</dbReference>
<dbReference type="SMART" id="SM00312">
    <property type="entry name" value="PX"/>
    <property type="match status" value="1"/>
</dbReference>
<feature type="compositionally biased region" description="Low complexity" evidence="8">
    <location>
        <begin position="1"/>
        <end position="12"/>
    </location>
</feature>
<evidence type="ECO:0000313" key="10">
    <source>
        <dbReference type="Proteomes" id="UP000504629"/>
    </source>
</evidence>
<dbReference type="GO" id="GO:0016020">
    <property type="term" value="C:membrane"/>
    <property type="evidence" value="ECO:0007669"/>
    <property type="project" value="UniProtKB-SubCell"/>
</dbReference>
<dbReference type="PROSITE" id="PS50195">
    <property type="entry name" value="PX"/>
    <property type="match status" value="1"/>
</dbReference>
<dbReference type="PANTHER" id="PTHR45949">
    <property type="entry name" value="SORTING NEXIN-4"/>
    <property type="match status" value="1"/>
</dbReference>
<dbReference type="KEGG" id="bman:114246165"/>
<feature type="domain" description="PX" evidence="9">
    <location>
        <begin position="40"/>
        <end position="158"/>
    </location>
</feature>
<accession>A0A6J2JY72</accession>
<evidence type="ECO:0000256" key="6">
    <source>
        <dbReference type="ARBA" id="ARBA00023121"/>
    </source>
</evidence>
<dbReference type="InterPro" id="IPR036871">
    <property type="entry name" value="PX_dom_sf"/>
</dbReference>
<gene>
    <name evidence="11" type="primary">LOC114246165</name>
</gene>
<dbReference type="Pfam" id="PF00787">
    <property type="entry name" value="PX"/>
    <property type="match status" value="1"/>
</dbReference>
<dbReference type="Gene3D" id="3.30.1520.10">
    <property type="entry name" value="Phox-like domain"/>
    <property type="match status" value="1"/>
</dbReference>
<evidence type="ECO:0000256" key="2">
    <source>
        <dbReference type="ARBA" id="ARBA00004496"/>
    </source>
</evidence>
<keyword evidence="7" id="KW-0472">Membrane</keyword>
<dbReference type="InterPro" id="IPR001683">
    <property type="entry name" value="PX_dom"/>
</dbReference>
<evidence type="ECO:0000256" key="5">
    <source>
        <dbReference type="ARBA" id="ARBA00022490"/>
    </source>
</evidence>
<evidence type="ECO:0000256" key="4">
    <source>
        <dbReference type="ARBA" id="ARBA00022448"/>
    </source>
</evidence>
<evidence type="ECO:0000256" key="1">
    <source>
        <dbReference type="ARBA" id="ARBA00004170"/>
    </source>
</evidence>
<reference evidence="11" key="1">
    <citation type="submission" date="2025-08" db="UniProtKB">
        <authorList>
            <consortium name="RefSeq"/>
        </authorList>
    </citation>
    <scope>IDENTIFICATION</scope>
    <source>
        <tissue evidence="11">Silk gland</tissue>
    </source>
</reference>
<organism evidence="10 11">
    <name type="scientific">Bombyx mandarina</name>
    <name type="common">Wild silk moth</name>
    <name type="synonym">Wild silkworm</name>
    <dbReference type="NCBI Taxonomy" id="7092"/>
    <lineage>
        <taxon>Eukaryota</taxon>
        <taxon>Metazoa</taxon>
        <taxon>Ecdysozoa</taxon>
        <taxon>Arthropoda</taxon>
        <taxon>Hexapoda</taxon>
        <taxon>Insecta</taxon>
        <taxon>Pterygota</taxon>
        <taxon>Neoptera</taxon>
        <taxon>Endopterygota</taxon>
        <taxon>Lepidoptera</taxon>
        <taxon>Glossata</taxon>
        <taxon>Ditrysia</taxon>
        <taxon>Bombycoidea</taxon>
        <taxon>Bombycidae</taxon>
        <taxon>Bombycinae</taxon>
        <taxon>Bombyx</taxon>
    </lineage>
</organism>
<keyword evidence="10" id="KW-1185">Reference proteome</keyword>
<sequence>MASESSSAMLDMTDADSDDMDMPTLMDDQEPSPLIMEHGYDIAIKVDAPIKQLSTLETYVTYRVRCVCARWPTPPSVRRRYNHFKVLHKRLSAAHPLTAAPPAPPLHSARQQLDRYSASFVAIRTLALNAFLDRIAKHPILTHSEDFRLFLTTPDEEIDKVFRSENNALNLWGLGSALAYGGDGRHSNGVRVKDPEFSSAVDYLNALQDKLATLCDLTTKLYKGTAALAAEYSSMQRVCDVWSTQCGARCGGTQRGVRGVSAGAGAAGQAAGGRPSPSHRAVLPLLAAYAAAQADKIRQRDRMHAEYVSGTDTSDDLQNRVEEATEALRSELWSWTAKTHQDIKGVLAYIATRQVSVLAQSLQGWEQALRVATDTSVHHLFQTVSKNGVRNLSPTTSAAPHASPSASPQADPLRPDSPDGTDT</sequence>
<dbReference type="PANTHER" id="PTHR45949:SF2">
    <property type="entry name" value="SORTING NEXIN-4"/>
    <property type="match status" value="1"/>
</dbReference>
<feature type="region of interest" description="Disordered" evidence="8">
    <location>
        <begin position="388"/>
        <end position="423"/>
    </location>
</feature>
<dbReference type="Proteomes" id="UP000504629">
    <property type="component" value="Unplaced"/>
</dbReference>
<dbReference type="GO" id="GO:0061709">
    <property type="term" value="P:reticulophagy"/>
    <property type="evidence" value="ECO:0007669"/>
    <property type="project" value="TreeGrafter"/>
</dbReference>
<dbReference type="AlphaFoldDB" id="A0A6J2JY72"/>
<dbReference type="SUPFAM" id="SSF64268">
    <property type="entry name" value="PX domain"/>
    <property type="match status" value="1"/>
</dbReference>
<evidence type="ECO:0000256" key="7">
    <source>
        <dbReference type="ARBA" id="ARBA00023136"/>
    </source>
</evidence>
<protein>
    <submittedName>
        <fullName evidence="11">Sorting nexin-30-like</fullName>
    </submittedName>
</protein>
<comment type="subcellular location">
    <subcellularLocation>
        <location evidence="2">Cytoplasm</location>
    </subcellularLocation>
    <subcellularLocation>
        <location evidence="1">Membrane</location>
        <topology evidence="1">Peripheral membrane protein</topology>
    </subcellularLocation>
</comment>
<feature type="region of interest" description="Disordered" evidence="8">
    <location>
        <begin position="1"/>
        <end position="22"/>
    </location>
</feature>
<dbReference type="GO" id="GO:0000407">
    <property type="term" value="C:phagophore assembly site"/>
    <property type="evidence" value="ECO:0007669"/>
    <property type="project" value="TreeGrafter"/>
</dbReference>
<dbReference type="GO" id="GO:0034727">
    <property type="term" value="P:piecemeal microautophagy of the nucleus"/>
    <property type="evidence" value="ECO:0007669"/>
    <property type="project" value="TreeGrafter"/>
</dbReference>
<name>A0A6J2JY72_BOMMA</name>
<keyword evidence="5" id="KW-0963">Cytoplasm</keyword>
<comment type="similarity">
    <text evidence="3">Belongs to the sorting nexin family.</text>
</comment>